<dbReference type="KEGG" id="cpro:CPRO_19380"/>
<keyword evidence="4" id="KW-1185">Reference proteome</keyword>
<reference evidence="3" key="4">
    <citation type="submission" date="2016-11" db="EMBL/GenBank/DDBJ databases">
        <authorList>
            <person name="Varghese N."/>
            <person name="Submissions S."/>
        </authorList>
    </citation>
    <scope>NUCLEOTIDE SEQUENCE</scope>
    <source>
        <strain evidence="3">DSM 1682</strain>
    </source>
</reference>
<name>A0A0X1U984_ANAPI</name>
<protein>
    <submittedName>
        <fullName evidence="2">Bacterial transcription activator, effector binding domain</fullName>
    </submittedName>
    <submittedName>
        <fullName evidence="3">Predicted transcriptional regulator YdeE, contains AraC-type DNA-binding domain</fullName>
    </submittedName>
</protein>
<feature type="domain" description="AraC effector-binding" evidence="1">
    <location>
        <begin position="1"/>
        <end position="146"/>
    </location>
</feature>
<organism evidence="3 5">
    <name type="scientific">Anaerotignum propionicum DSM 1682</name>
    <dbReference type="NCBI Taxonomy" id="991789"/>
    <lineage>
        <taxon>Bacteria</taxon>
        <taxon>Bacillati</taxon>
        <taxon>Bacillota</taxon>
        <taxon>Clostridia</taxon>
        <taxon>Lachnospirales</taxon>
        <taxon>Anaerotignaceae</taxon>
        <taxon>Anaerotignum</taxon>
    </lineage>
</organism>
<keyword evidence="3" id="KW-0238">DNA-binding</keyword>
<dbReference type="RefSeq" id="WP_066050899.1">
    <property type="nucleotide sequence ID" value="NZ_CP014223.1"/>
</dbReference>
<evidence type="ECO:0000313" key="5">
    <source>
        <dbReference type="Proteomes" id="UP000184204"/>
    </source>
</evidence>
<dbReference type="OrthoDB" id="9801008at2"/>
<accession>A0A0X1U984</accession>
<dbReference type="SMART" id="SM00871">
    <property type="entry name" value="AraC_E_bind"/>
    <property type="match status" value="1"/>
</dbReference>
<reference evidence="4" key="2">
    <citation type="submission" date="2016-01" db="EMBL/GenBank/DDBJ databases">
        <authorList>
            <person name="Poehlein A."/>
            <person name="Schlien K."/>
            <person name="Gottschalk G."/>
            <person name="Buckel W."/>
            <person name="Daniel R."/>
        </authorList>
    </citation>
    <scope>NUCLEOTIDE SEQUENCE [LARGE SCALE GENOMIC DNA]</scope>
    <source>
        <strain evidence="4">X2</strain>
    </source>
</reference>
<dbReference type="EMBL" id="FQUA01000005">
    <property type="protein sequence ID" value="SHE70444.1"/>
    <property type="molecule type" value="Genomic_DNA"/>
</dbReference>
<dbReference type="InterPro" id="IPR011256">
    <property type="entry name" value="Reg_factor_effector_dom_sf"/>
</dbReference>
<dbReference type="EMBL" id="CP014223">
    <property type="protein sequence ID" value="AMJ41520.1"/>
    <property type="molecule type" value="Genomic_DNA"/>
</dbReference>
<reference evidence="5" key="3">
    <citation type="submission" date="2016-11" db="EMBL/GenBank/DDBJ databases">
        <authorList>
            <person name="Jaros S."/>
            <person name="Januszkiewicz K."/>
            <person name="Wedrychowicz H."/>
        </authorList>
    </citation>
    <scope>NUCLEOTIDE SEQUENCE [LARGE SCALE GENOMIC DNA]</scope>
    <source>
        <strain evidence="5">DSM 1682</strain>
    </source>
</reference>
<dbReference type="Proteomes" id="UP000184204">
    <property type="component" value="Unassembled WGS sequence"/>
</dbReference>
<dbReference type="PANTHER" id="PTHR36444">
    <property type="entry name" value="TRANSCRIPTIONAL REGULATOR PROTEIN YOBU-RELATED"/>
    <property type="match status" value="1"/>
</dbReference>
<dbReference type="InterPro" id="IPR010499">
    <property type="entry name" value="AraC_E-bd"/>
</dbReference>
<dbReference type="SUPFAM" id="SSF55136">
    <property type="entry name" value="Probable bacterial effector-binding domain"/>
    <property type="match status" value="1"/>
</dbReference>
<dbReference type="InterPro" id="IPR029441">
    <property type="entry name" value="Cass2"/>
</dbReference>
<evidence type="ECO:0000313" key="4">
    <source>
        <dbReference type="Proteomes" id="UP000068026"/>
    </source>
</evidence>
<dbReference type="Proteomes" id="UP000068026">
    <property type="component" value="Chromosome"/>
</dbReference>
<gene>
    <name evidence="2" type="ORF">CPRO_19380</name>
    <name evidence="3" type="ORF">SAMN02745151_01539</name>
</gene>
<dbReference type="InterPro" id="IPR053182">
    <property type="entry name" value="YobU-like_regulator"/>
</dbReference>
<reference evidence="2 4" key="1">
    <citation type="journal article" date="2016" name="Genome Announc.">
        <title>Complete Genome Sequence of the Amino Acid-Fermenting Clostridium propionicum X2 (DSM 1682).</title>
        <authorList>
            <person name="Poehlein A."/>
            <person name="Schlien K."/>
            <person name="Chowdhury N.P."/>
            <person name="Gottschalk G."/>
            <person name="Buckel W."/>
            <person name="Daniel R."/>
        </authorList>
    </citation>
    <scope>NUCLEOTIDE SEQUENCE [LARGE SCALE GENOMIC DNA]</scope>
    <source>
        <strain evidence="2 4">X2</strain>
    </source>
</reference>
<dbReference type="AlphaFoldDB" id="A0A0X1U984"/>
<sequence>MNYEVVHLEEKIMVGVSAATSNSDPQMGKIIGGLWEKLYQGGINAVIKNKVNEYAIGLYSDYTEDGYCVTVGNEVSKAENPELTIKSIPAGKYAKFSVHGHMERAVSDSWGEIWQTDLDRSFTGDFEEYRNADPENCDIDIYIALK</sequence>
<evidence type="ECO:0000313" key="3">
    <source>
        <dbReference type="EMBL" id="SHE70444.1"/>
    </source>
</evidence>
<evidence type="ECO:0000259" key="1">
    <source>
        <dbReference type="SMART" id="SM00871"/>
    </source>
</evidence>
<dbReference type="PANTHER" id="PTHR36444:SF2">
    <property type="entry name" value="TRANSCRIPTIONAL REGULATOR PROTEIN YOBU-RELATED"/>
    <property type="match status" value="1"/>
</dbReference>
<dbReference type="Pfam" id="PF14526">
    <property type="entry name" value="Cass2"/>
    <property type="match status" value="1"/>
</dbReference>
<proteinExistence type="predicted"/>
<evidence type="ECO:0000313" key="2">
    <source>
        <dbReference type="EMBL" id="AMJ41520.1"/>
    </source>
</evidence>
<dbReference type="Gene3D" id="3.20.80.10">
    <property type="entry name" value="Regulatory factor, effector binding domain"/>
    <property type="match status" value="1"/>
</dbReference>
<dbReference type="GO" id="GO:0003677">
    <property type="term" value="F:DNA binding"/>
    <property type="evidence" value="ECO:0007669"/>
    <property type="project" value="UniProtKB-KW"/>
</dbReference>